<sequence length="513" mass="54806">MRPVKPPVADDHQGMSRTSPTVSIIKRPWDEVSSNGIMPCLNISAAENLANNGIGSASLKMAASLTSRTGLPVVVRSQGHYLELNDGRQVLDACGGAGVTCIGYGNSEVLSAMSAEASNLTYIPWAFFDNQSTIDLQDWLIQSTGGKMTKVYLQSSGSEAVEAAIKLAREYFVWKSEPQRISFIAREDSYHGITIGSLSVSGHRGRRANFEDILLPNVHRIPACNAYRQRLPNEPDEAFVDRKAAELEAAFQTADPNTIAAFIAEPVVGAALGCVPSPPGYFKAMKAVCEQHGALLILDEVMCGMGRTGTLHAWEQEGVVPDIQCVGKGLAGGYQACSAVLASAQVVGVMNKAKAAFTHGHTFGNHAVVSAAALAVQGIISREGLVANTREQGGYLEAALRQRLGCHPHVGDIRGRGLFWGVEFVRDKASRKPFDPALLVARLVHEKAMAGGKKGGPMMIYHGQGCAGNKRGDHVMIMPAYNVDARMVDVIVQRLGNAVDAAFEELAKRGLTS</sequence>
<dbReference type="Gene3D" id="3.90.1150.10">
    <property type="entry name" value="Aspartate Aminotransferase, domain 1"/>
    <property type="match status" value="1"/>
</dbReference>
<dbReference type="InterPro" id="IPR015422">
    <property type="entry name" value="PyrdxlP-dep_Trfase_small"/>
</dbReference>
<dbReference type="AlphaFoldDB" id="A0AAD9SB99"/>
<name>A0AAD9SB99_PHOAM</name>
<evidence type="ECO:0000256" key="5">
    <source>
        <dbReference type="SAM" id="MobiDB-lite"/>
    </source>
</evidence>
<evidence type="ECO:0000256" key="4">
    <source>
        <dbReference type="RuleBase" id="RU003560"/>
    </source>
</evidence>
<dbReference type="NCBIfam" id="NF005685">
    <property type="entry name" value="PRK07483.1"/>
    <property type="match status" value="1"/>
</dbReference>
<evidence type="ECO:0000256" key="3">
    <source>
        <dbReference type="ARBA" id="ARBA00022898"/>
    </source>
</evidence>
<reference evidence="6" key="1">
    <citation type="submission" date="2023-06" db="EMBL/GenBank/DDBJ databases">
        <authorList>
            <person name="Noh H."/>
        </authorList>
    </citation>
    <scope>NUCLEOTIDE SEQUENCE</scope>
    <source>
        <strain evidence="6">DUCC20226</strain>
    </source>
</reference>
<dbReference type="InterPro" id="IPR005814">
    <property type="entry name" value="Aminotrans_3"/>
</dbReference>
<dbReference type="InterPro" id="IPR015424">
    <property type="entry name" value="PyrdxlP-dep_Trfase"/>
</dbReference>
<comment type="similarity">
    <text evidence="2 4">Belongs to the class-III pyridoxal-phosphate-dependent aminotransferase family.</text>
</comment>
<proteinExistence type="inferred from homology"/>
<keyword evidence="3 4" id="KW-0663">Pyridoxal phosphate</keyword>
<dbReference type="Proteomes" id="UP001265746">
    <property type="component" value="Unassembled WGS sequence"/>
</dbReference>
<organism evidence="6 7">
    <name type="scientific">Phomopsis amygdali</name>
    <name type="common">Fusicoccum amygdali</name>
    <dbReference type="NCBI Taxonomy" id="1214568"/>
    <lineage>
        <taxon>Eukaryota</taxon>
        <taxon>Fungi</taxon>
        <taxon>Dikarya</taxon>
        <taxon>Ascomycota</taxon>
        <taxon>Pezizomycotina</taxon>
        <taxon>Sordariomycetes</taxon>
        <taxon>Sordariomycetidae</taxon>
        <taxon>Diaporthales</taxon>
        <taxon>Diaporthaceae</taxon>
        <taxon>Diaporthe</taxon>
    </lineage>
</organism>
<evidence type="ECO:0000313" key="7">
    <source>
        <dbReference type="Proteomes" id="UP001265746"/>
    </source>
</evidence>
<keyword evidence="7" id="KW-1185">Reference proteome</keyword>
<evidence type="ECO:0000256" key="1">
    <source>
        <dbReference type="ARBA" id="ARBA00001933"/>
    </source>
</evidence>
<dbReference type="Gene3D" id="3.40.640.10">
    <property type="entry name" value="Type I PLP-dependent aspartate aminotransferase-like (Major domain)"/>
    <property type="match status" value="1"/>
</dbReference>
<dbReference type="InterPro" id="IPR015421">
    <property type="entry name" value="PyrdxlP-dep_Trfase_major"/>
</dbReference>
<comment type="cofactor">
    <cofactor evidence="1">
        <name>pyridoxal 5'-phosphate</name>
        <dbReference type="ChEBI" id="CHEBI:597326"/>
    </cofactor>
</comment>
<dbReference type="EMBL" id="JAUJFL010000004">
    <property type="protein sequence ID" value="KAK2604529.1"/>
    <property type="molecule type" value="Genomic_DNA"/>
</dbReference>
<dbReference type="GO" id="GO:0005829">
    <property type="term" value="C:cytosol"/>
    <property type="evidence" value="ECO:0007669"/>
    <property type="project" value="TreeGrafter"/>
</dbReference>
<dbReference type="FunFam" id="3.40.640.10:FF:000004">
    <property type="entry name" value="Acetylornithine aminotransferase"/>
    <property type="match status" value="1"/>
</dbReference>
<dbReference type="PANTHER" id="PTHR43094">
    <property type="entry name" value="AMINOTRANSFERASE"/>
    <property type="match status" value="1"/>
</dbReference>
<evidence type="ECO:0000256" key="2">
    <source>
        <dbReference type="ARBA" id="ARBA00008954"/>
    </source>
</evidence>
<dbReference type="CDD" id="cd00610">
    <property type="entry name" value="OAT_like"/>
    <property type="match status" value="1"/>
</dbReference>
<accession>A0AAD9SB99</accession>
<dbReference type="Pfam" id="PF00202">
    <property type="entry name" value="Aminotran_3"/>
    <property type="match status" value="1"/>
</dbReference>
<dbReference type="EMBL" id="JAUJFL010000004">
    <property type="protein sequence ID" value="KAK2604528.1"/>
    <property type="molecule type" value="Genomic_DNA"/>
</dbReference>
<protein>
    <submittedName>
        <fullName evidence="6">Uncharacterized protein</fullName>
    </submittedName>
</protein>
<dbReference type="PANTHER" id="PTHR43094:SF1">
    <property type="entry name" value="AMINOTRANSFERASE CLASS-III"/>
    <property type="match status" value="1"/>
</dbReference>
<comment type="caution">
    <text evidence="6">The sequence shown here is derived from an EMBL/GenBank/DDBJ whole genome shotgun (WGS) entry which is preliminary data.</text>
</comment>
<dbReference type="GO" id="GO:0008483">
    <property type="term" value="F:transaminase activity"/>
    <property type="evidence" value="ECO:0007669"/>
    <property type="project" value="InterPro"/>
</dbReference>
<dbReference type="GO" id="GO:0030170">
    <property type="term" value="F:pyridoxal phosphate binding"/>
    <property type="evidence" value="ECO:0007669"/>
    <property type="project" value="InterPro"/>
</dbReference>
<feature type="region of interest" description="Disordered" evidence="5">
    <location>
        <begin position="1"/>
        <end position="21"/>
    </location>
</feature>
<gene>
    <name evidence="6" type="ORF">N8I77_007450</name>
</gene>
<evidence type="ECO:0000313" key="6">
    <source>
        <dbReference type="EMBL" id="KAK2604529.1"/>
    </source>
</evidence>
<dbReference type="SUPFAM" id="SSF53383">
    <property type="entry name" value="PLP-dependent transferases"/>
    <property type="match status" value="1"/>
</dbReference>